<evidence type="ECO:0000313" key="8">
    <source>
        <dbReference type="EMBL" id="MFC5269424.1"/>
    </source>
</evidence>
<keyword evidence="1 7" id="KW-1003">Cell membrane</keyword>
<keyword evidence="5 7" id="KW-0456">Lyase</keyword>
<keyword evidence="4 7" id="KW-0472">Membrane</keyword>
<dbReference type="CDD" id="cd08010">
    <property type="entry name" value="MltG_like"/>
    <property type="match status" value="1"/>
</dbReference>
<comment type="catalytic activity">
    <reaction evidence="7">
        <text>a peptidoglycan chain = a peptidoglycan chain with N-acetyl-1,6-anhydromuramyl-[peptide] at the reducing end + a peptidoglycan chain with N-acetylglucosamine at the non-reducing end.</text>
        <dbReference type="EC" id="4.2.2.29"/>
    </reaction>
</comment>
<gene>
    <name evidence="7 8" type="primary">mltG</name>
    <name evidence="8" type="ORF">ACFPIB_02300</name>
</gene>
<dbReference type="NCBIfam" id="TIGR00247">
    <property type="entry name" value="endolytic transglycosylase MltG"/>
    <property type="match status" value="1"/>
</dbReference>
<reference evidence="9" key="1">
    <citation type="journal article" date="2019" name="Int. J. Syst. Evol. Microbiol.">
        <title>The Global Catalogue of Microorganisms (GCM) 10K type strain sequencing project: providing services to taxonomists for standard genome sequencing and annotation.</title>
        <authorList>
            <consortium name="The Broad Institute Genomics Platform"/>
            <consortium name="The Broad Institute Genome Sequencing Center for Infectious Disease"/>
            <person name="Wu L."/>
            <person name="Ma J."/>
        </authorList>
    </citation>
    <scope>NUCLEOTIDE SEQUENCE [LARGE SCALE GENOMIC DNA]</scope>
    <source>
        <strain evidence="9">KACC 12602</strain>
    </source>
</reference>
<evidence type="ECO:0000256" key="5">
    <source>
        <dbReference type="ARBA" id="ARBA00023239"/>
    </source>
</evidence>
<dbReference type="PANTHER" id="PTHR30518:SF2">
    <property type="entry name" value="ENDOLYTIC MUREIN TRANSGLYCOSYLASE"/>
    <property type="match status" value="1"/>
</dbReference>
<comment type="caution">
    <text evidence="8">The sequence shown here is derived from an EMBL/GenBank/DDBJ whole genome shotgun (WGS) entry which is preliminary data.</text>
</comment>
<evidence type="ECO:0000256" key="6">
    <source>
        <dbReference type="ARBA" id="ARBA00023316"/>
    </source>
</evidence>
<dbReference type="InterPro" id="IPR003770">
    <property type="entry name" value="MLTG-like"/>
</dbReference>
<evidence type="ECO:0000256" key="7">
    <source>
        <dbReference type="HAMAP-Rule" id="MF_02065"/>
    </source>
</evidence>
<comment type="similarity">
    <text evidence="7">Belongs to the transglycosylase MltG family.</text>
</comment>
<dbReference type="EMBL" id="JBHSKT010000001">
    <property type="protein sequence ID" value="MFC5269424.1"/>
    <property type="molecule type" value="Genomic_DNA"/>
</dbReference>
<organism evidence="8 9">
    <name type="scientific">Adhaeribacter terreus</name>
    <dbReference type="NCBI Taxonomy" id="529703"/>
    <lineage>
        <taxon>Bacteria</taxon>
        <taxon>Pseudomonadati</taxon>
        <taxon>Bacteroidota</taxon>
        <taxon>Cytophagia</taxon>
        <taxon>Cytophagales</taxon>
        <taxon>Hymenobacteraceae</taxon>
        <taxon>Adhaeribacter</taxon>
    </lineage>
</organism>
<evidence type="ECO:0000256" key="3">
    <source>
        <dbReference type="ARBA" id="ARBA00022989"/>
    </source>
</evidence>
<dbReference type="EC" id="4.2.2.29" evidence="7"/>
<dbReference type="PANTHER" id="PTHR30518">
    <property type="entry name" value="ENDOLYTIC MUREIN TRANSGLYCOSYLASE"/>
    <property type="match status" value="1"/>
</dbReference>
<protein>
    <recommendedName>
        <fullName evidence="7">Endolytic murein transglycosylase</fullName>
        <ecNumber evidence="7">4.2.2.29</ecNumber>
    </recommendedName>
    <alternativeName>
        <fullName evidence="7">Peptidoglycan lytic transglycosylase</fullName>
    </alternativeName>
    <alternativeName>
        <fullName evidence="7">Peptidoglycan polymerization terminase</fullName>
    </alternativeName>
</protein>
<keyword evidence="2 7" id="KW-0812">Transmembrane</keyword>
<dbReference type="HAMAP" id="MF_02065">
    <property type="entry name" value="MltG"/>
    <property type="match status" value="1"/>
</dbReference>
<sequence length="352" mass="40729">MATKPKPKPRNKTLTYLLVLLLFLFVSFSYYAYQLMYTDNVDTKGKPTYVRIRKGQTYEAVMDSIEAKGVIIDKLAFRFMAKLMNYDKLVKPGHYQIPDNATNYQLIGILRSGRQTPIKLTFNNIRLKDDLAAKLAGYLDAEEDEFREMFSDEEYLKQFGFTPETIMLMFIPNTYELYWNTTPEQLMERMKKEYDKFWTAERIAKAKKQGLTKKEVSILASIVEAEQNQHPDERPRIAGAYLNRLKIGMPLQADPTVVFAVGDFSIRRVLNKHLATDSPYNTYKYKGLPPGPINLPSIPSIDAVLNPEQHKYIYFCAKEDFSGYHSFAETEKEHIANARRYQKALTAAKIMK</sequence>
<proteinExistence type="inferred from homology"/>
<dbReference type="RefSeq" id="WP_378015800.1">
    <property type="nucleotide sequence ID" value="NZ_JBHSKT010000001.1"/>
</dbReference>
<evidence type="ECO:0000256" key="2">
    <source>
        <dbReference type="ARBA" id="ARBA00022692"/>
    </source>
</evidence>
<keyword evidence="6 7" id="KW-0961">Cell wall biogenesis/degradation</keyword>
<evidence type="ECO:0000256" key="1">
    <source>
        <dbReference type="ARBA" id="ARBA00022475"/>
    </source>
</evidence>
<dbReference type="Proteomes" id="UP001596161">
    <property type="component" value="Unassembled WGS sequence"/>
</dbReference>
<name>A0ABW0E5D4_9BACT</name>
<evidence type="ECO:0000256" key="4">
    <source>
        <dbReference type="ARBA" id="ARBA00023136"/>
    </source>
</evidence>
<keyword evidence="3 7" id="KW-1133">Transmembrane helix</keyword>
<dbReference type="Pfam" id="PF02618">
    <property type="entry name" value="YceG"/>
    <property type="match status" value="1"/>
</dbReference>
<keyword evidence="9" id="KW-1185">Reference proteome</keyword>
<accession>A0ABW0E5D4</accession>
<dbReference type="Gene3D" id="3.30.160.60">
    <property type="entry name" value="Classic Zinc Finger"/>
    <property type="match status" value="1"/>
</dbReference>
<evidence type="ECO:0000313" key="9">
    <source>
        <dbReference type="Proteomes" id="UP001596161"/>
    </source>
</evidence>
<dbReference type="Gene3D" id="3.30.1490.480">
    <property type="entry name" value="Endolytic murein transglycosylase"/>
    <property type="match status" value="1"/>
</dbReference>
<comment type="function">
    <text evidence="7">Functions as a peptidoglycan terminase that cleaves nascent peptidoglycan strands endolytically to terminate their elongation.</text>
</comment>
<feature type="site" description="Important for catalytic activity" evidence="7">
    <location>
        <position position="226"/>
    </location>
</feature>